<sequence length="75" mass="8695">MRFDTVHLAVFVRQVSHRAQHFIIIFHIIDAEILGQALAQVRIQQLVRFAGDPENMHARLLQTDREIFEITGKMG</sequence>
<reference evidence="1" key="1">
    <citation type="submission" date="2019-08" db="EMBL/GenBank/DDBJ databases">
        <authorList>
            <person name="Kucharzyk K."/>
            <person name="Murdoch R.W."/>
            <person name="Higgins S."/>
            <person name="Loffler F."/>
        </authorList>
    </citation>
    <scope>NUCLEOTIDE SEQUENCE</scope>
</reference>
<organism evidence="1">
    <name type="scientific">bioreactor metagenome</name>
    <dbReference type="NCBI Taxonomy" id="1076179"/>
    <lineage>
        <taxon>unclassified sequences</taxon>
        <taxon>metagenomes</taxon>
        <taxon>ecological metagenomes</taxon>
    </lineage>
</organism>
<name>A0A644YUX8_9ZZZZ</name>
<protein>
    <submittedName>
        <fullName evidence="1">Uncharacterized protein</fullName>
    </submittedName>
</protein>
<accession>A0A644YUX8</accession>
<evidence type="ECO:0000313" key="1">
    <source>
        <dbReference type="EMBL" id="MPM30273.1"/>
    </source>
</evidence>
<dbReference type="EMBL" id="VSSQ01005742">
    <property type="protein sequence ID" value="MPM30273.1"/>
    <property type="molecule type" value="Genomic_DNA"/>
</dbReference>
<dbReference type="AlphaFoldDB" id="A0A644YUX8"/>
<comment type="caution">
    <text evidence="1">The sequence shown here is derived from an EMBL/GenBank/DDBJ whole genome shotgun (WGS) entry which is preliminary data.</text>
</comment>
<proteinExistence type="predicted"/>
<gene>
    <name evidence="1" type="ORF">SDC9_76821</name>
</gene>